<keyword evidence="3" id="KW-1185">Reference proteome</keyword>
<name>A0AAP5I6I9_9CYAN</name>
<dbReference type="RefSeq" id="WP_208344755.1">
    <property type="nucleotide sequence ID" value="NZ_CAWQFN010000536.1"/>
</dbReference>
<evidence type="ECO:0000256" key="1">
    <source>
        <dbReference type="SAM" id="SignalP"/>
    </source>
</evidence>
<dbReference type="EMBL" id="JAALHA020000006">
    <property type="protein sequence ID" value="MDR9895912.1"/>
    <property type="molecule type" value="Genomic_DNA"/>
</dbReference>
<accession>A0AAP5I6I9</accession>
<dbReference type="Proteomes" id="UP000667802">
    <property type="component" value="Unassembled WGS sequence"/>
</dbReference>
<sequence length="150" mass="15886">MFLKNRALTTIVSSIFALGFLSLATSVKAEESRQALNCTNSLLRGYYAASSSGFTSGSTPFNLVFLDKFDGNGNITGVRGSTSSGGQISQNLSNTGTYQVNSDCTVTITFTTSSGNSTNFGVIVDNGRKVRYIGTESGQNISGTLERINY</sequence>
<gene>
    <name evidence="2" type="ORF">G7B40_015265</name>
</gene>
<organism evidence="2 3">
    <name type="scientific">Aetokthonos hydrillicola Thurmond2011</name>
    <dbReference type="NCBI Taxonomy" id="2712845"/>
    <lineage>
        <taxon>Bacteria</taxon>
        <taxon>Bacillati</taxon>
        <taxon>Cyanobacteriota</taxon>
        <taxon>Cyanophyceae</taxon>
        <taxon>Nostocales</taxon>
        <taxon>Hapalosiphonaceae</taxon>
        <taxon>Aetokthonos</taxon>
    </lineage>
</organism>
<comment type="caution">
    <text evidence="2">The sequence shown here is derived from an EMBL/GenBank/DDBJ whole genome shotgun (WGS) entry which is preliminary data.</text>
</comment>
<proteinExistence type="predicted"/>
<protein>
    <submittedName>
        <fullName evidence="2">Uncharacterized protein</fullName>
    </submittedName>
</protein>
<evidence type="ECO:0000313" key="3">
    <source>
        <dbReference type="Proteomes" id="UP000667802"/>
    </source>
</evidence>
<dbReference type="AlphaFoldDB" id="A0AAP5I6I9"/>
<keyword evidence="1" id="KW-0732">Signal</keyword>
<feature type="chain" id="PRO_5042928348" evidence="1">
    <location>
        <begin position="30"/>
        <end position="150"/>
    </location>
</feature>
<reference evidence="3" key="1">
    <citation type="journal article" date="2021" name="Science">
        <title>Hunting the eagle killer: A cyanobacterial neurotoxin causes vacuolar myelinopathy.</title>
        <authorList>
            <person name="Breinlinger S."/>
            <person name="Phillips T.J."/>
            <person name="Haram B.N."/>
            <person name="Mares J."/>
            <person name="Martinez Yerena J.A."/>
            <person name="Hrouzek P."/>
            <person name="Sobotka R."/>
            <person name="Henderson W.M."/>
            <person name="Schmieder P."/>
            <person name="Williams S.M."/>
            <person name="Lauderdale J.D."/>
            <person name="Wilde H.D."/>
            <person name="Gerrin W."/>
            <person name="Kust A."/>
            <person name="Washington J.W."/>
            <person name="Wagner C."/>
            <person name="Geier B."/>
            <person name="Liebeke M."/>
            <person name="Enke H."/>
            <person name="Niedermeyer T.H.J."/>
            <person name="Wilde S.B."/>
        </authorList>
    </citation>
    <scope>NUCLEOTIDE SEQUENCE [LARGE SCALE GENOMIC DNA]</scope>
    <source>
        <strain evidence="3">Thurmond2011</strain>
    </source>
</reference>
<feature type="signal peptide" evidence="1">
    <location>
        <begin position="1"/>
        <end position="29"/>
    </location>
</feature>
<evidence type="ECO:0000313" key="2">
    <source>
        <dbReference type="EMBL" id="MDR9895912.1"/>
    </source>
</evidence>